<dbReference type="InterPro" id="IPR011545">
    <property type="entry name" value="DEAD/DEAH_box_helicase_dom"/>
</dbReference>
<evidence type="ECO:0000256" key="4">
    <source>
        <dbReference type="ARBA" id="ARBA00022806"/>
    </source>
</evidence>
<dbReference type="FunFam" id="3.40.50.300:FF:001834">
    <property type="entry name" value="ATP-dependent DNA helicase"/>
    <property type="match status" value="1"/>
</dbReference>
<dbReference type="NCBIfam" id="TIGR00614">
    <property type="entry name" value="recQ_fam"/>
    <property type="match status" value="1"/>
</dbReference>
<dbReference type="GO" id="GO:0016787">
    <property type="term" value="F:hydrolase activity"/>
    <property type="evidence" value="ECO:0007669"/>
    <property type="project" value="UniProtKB-KW"/>
</dbReference>
<keyword evidence="3" id="KW-0378">Hydrolase</keyword>
<comment type="similarity">
    <text evidence="1">Belongs to the helicase family. RecQ subfamily.</text>
</comment>
<dbReference type="eggNOG" id="KOG0351">
    <property type="taxonomic scope" value="Eukaryota"/>
</dbReference>
<dbReference type="Proteomes" id="UP000002035">
    <property type="component" value="Unassembled WGS sequence"/>
</dbReference>
<evidence type="ECO:0000256" key="6">
    <source>
        <dbReference type="ARBA" id="ARBA00034617"/>
    </source>
</evidence>
<evidence type="ECO:0000259" key="8">
    <source>
        <dbReference type="PROSITE" id="PS51192"/>
    </source>
</evidence>
<sequence length="576" mass="64299">MSRQPIDIDFTLRRVFGKRSFRPLQRDVIQAAIEGHDVFLQAATSFGKSLCFQLPAVVAHGVTVVVSPLLSLMVDQVASLEARAIPVATINSTTPVSKRKKILADILSGHPVTRLLYVTPEYCQTETFRRSILTVHQQGELTRVAIDEAHCVSEWGHDFRPAYKALSWFRRELKNPIVPMTALTATATSRVRNDIITLLGLDPGNLKRFSTSSSRPNIHYEVKYIPECAYDLTVPEDSQIDHLISWLRAIHKRRLSRLSQPTNGAQSETVAKDSALPPMSGIIYVPLRALCCAIASILSSCTTLSIKAVSYHAGLPATERERIQSMWSAPHKNPSKTTAQTSPAFYIVVATNAFGMGIDNSNVRFVVHWTPPRTFESFVQESGRAGRDGCAAISLVYYNPSECIRIIDRIRQTGDFANETVRLTRKRTFENLSAAEIRAQEEAKIQNTEAILQSFAKVVKYCETTDRCRHAVIQEFSDDLELELARERPKPSSQIASGPVESKPTSVVVCDYACDHCKEGPIALGQRKKDGLKHPNQSCDGEMSEDGIYIKMSLINFMESYMSRHTVTHLSDMISW</sequence>
<dbReference type="GO" id="GO:0003676">
    <property type="term" value="F:nucleic acid binding"/>
    <property type="evidence" value="ECO:0007669"/>
    <property type="project" value="InterPro"/>
</dbReference>
<dbReference type="VEuPathDB" id="FungiDB:MCYG_01185"/>
<dbReference type="PROSITE" id="PS51194">
    <property type="entry name" value="HELICASE_CTER"/>
    <property type="match status" value="1"/>
</dbReference>
<dbReference type="AlphaFoldDB" id="C5FF03"/>
<accession>C5FF03</accession>
<protein>
    <recommendedName>
        <fullName evidence="7">DNA 3'-5' helicase</fullName>
        <ecNumber evidence="7">5.6.2.4</ecNumber>
    </recommendedName>
</protein>
<evidence type="ECO:0000256" key="2">
    <source>
        <dbReference type="ARBA" id="ARBA00022741"/>
    </source>
</evidence>
<evidence type="ECO:0000256" key="1">
    <source>
        <dbReference type="ARBA" id="ARBA00005446"/>
    </source>
</evidence>
<evidence type="ECO:0000259" key="9">
    <source>
        <dbReference type="PROSITE" id="PS51194"/>
    </source>
</evidence>
<dbReference type="GO" id="GO:0043138">
    <property type="term" value="F:3'-5' DNA helicase activity"/>
    <property type="evidence" value="ECO:0007669"/>
    <property type="project" value="UniProtKB-EC"/>
</dbReference>
<proteinExistence type="inferred from homology"/>
<keyword evidence="4 10" id="KW-0347">Helicase</keyword>
<dbReference type="EC" id="5.6.2.4" evidence="7"/>
<dbReference type="SMART" id="SM00490">
    <property type="entry name" value="HELICc"/>
    <property type="match status" value="1"/>
</dbReference>
<organism evidence="10 11">
    <name type="scientific">Arthroderma otae (strain ATCC MYA-4605 / CBS 113480)</name>
    <name type="common">Microsporum canis</name>
    <dbReference type="NCBI Taxonomy" id="554155"/>
    <lineage>
        <taxon>Eukaryota</taxon>
        <taxon>Fungi</taxon>
        <taxon>Dikarya</taxon>
        <taxon>Ascomycota</taxon>
        <taxon>Pezizomycotina</taxon>
        <taxon>Eurotiomycetes</taxon>
        <taxon>Eurotiomycetidae</taxon>
        <taxon>Onygenales</taxon>
        <taxon>Arthrodermataceae</taxon>
        <taxon>Microsporum</taxon>
    </lineage>
</organism>
<dbReference type="GO" id="GO:0000724">
    <property type="term" value="P:double-strand break repair via homologous recombination"/>
    <property type="evidence" value="ECO:0007669"/>
    <property type="project" value="TreeGrafter"/>
</dbReference>
<evidence type="ECO:0000256" key="5">
    <source>
        <dbReference type="ARBA" id="ARBA00022840"/>
    </source>
</evidence>
<dbReference type="Gene3D" id="3.40.50.300">
    <property type="entry name" value="P-loop containing nucleotide triphosphate hydrolases"/>
    <property type="match status" value="2"/>
</dbReference>
<dbReference type="SMART" id="SM00487">
    <property type="entry name" value="DEXDc"/>
    <property type="match status" value="1"/>
</dbReference>
<keyword evidence="5" id="KW-0067">ATP-binding</keyword>
<dbReference type="Pfam" id="PF00270">
    <property type="entry name" value="DEAD"/>
    <property type="match status" value="1"/>
</dbReference>
<evidence type="ECO:0000256" key="7">
    <source>
        <dbReference type="ARBA" id="ARBA00034808"/>
    </source>
</evidence>
<dbReference type="Pfam" id="PF00271">
    <property type="entry name" value="Helicase_C"/>
    <property type="match status" value="1"/>
</dbReference>
<dbReference type="PANTHER" id="PTHR13710:SF152">
    <property type="entry name" value="ATP-DEPENDENT DNA HELICASE Q5"/>
    <property type="match status" value="1"/>
</dbReference>
<feature type="domain" description="Helicase ATP-binding" evidence="8">
    <location>
        <begin position="29"/>
        <end position="205"/>
    </location>
</feature>
<dbReference type="GO" id="GO:0009378">
    <property type="term" value="F:four-way junction helicase activity"/>
    <property type="evidence" value="ECO:0007669"/>
    <property type="project" value="TreeGrafter"/>
</dbReference>
<dbReference type="InterPro" id="IPR004589">
    <property type="entry name" value="DNA_helicase_ATP-dep_RecQ"/>
</dbReference>
<dbReference type="OrthoDB" id="10261556at2759"/>
<reference evidence="11" key="1">
    <citation type="journal article" date="2012" name="MBio">
        <title>Comparative genome analysis of Trichophyton rubrum and related dermatophytes reveals candidate genes involved in infection.</title>
        <authorList>
            <person name="Martinez D.A."/>
            <person name="Oliver B.G."/>
            <person name="Graeser Y."/>
            <person name="Goldberg J.M."/>
            <person name="Li W."/>
            <person name="Martinez-Rossi N.M."/>
            <person name="Monod M."/>
            <person name="Shelest E."/>
            <person name="Barton R.C."/>
            <person name="Birch E."/>
            <person name="Brakhage A.A."/>
            <person name="Chen Z."/>
            <person name="Gurr S.J."/>
            <person name="Heiman D."/>
            <person name="Heitman J."/>
            <person name="Kosti I."/>
            <person name="Rossi A."/>
            <person name="Saif S."/>
            <person name="Samalova M."/>
            <person name="Saunders C.W."/>
            <person name="Shea T."/>
            <person name="Summerbell R.C."/>
            <person name="Xu J."/>
            <person name="Young S."/>
            <person name="Zeng Q."/>
            <person name="Birren B.W."/>
            <person name="Cuomo C.A."/>
            <person name="White T.C."/>
        </authorList>
    </citation>
    <scope>NUCLEOTIDE SEQUENCE [LARGE SCALE GENOMIC DNA]</scope>
    <source>
        <strain evidence="11">ATCC MYA-4605 / CBS 113480</strain>
    </source>
</reference>
<dbReference type="InterPro" id="IPR001650">
    <property type="entry name" value="Helicase_C-like"/>
</dbReference>
<dbReference type="GeneID" id="9228622"/>
<dbReference type="EMBL" id="DS995701">
    <property type="protein sequence ID" value="EEQ28297.1"/>
    <property type="molecule type" value="Genomic_DNA"/>
</dbReference>
<dbReference type="InterPro" id="IPR027417">
    <property type="entry name" value="P-loop_NTPase"/>
</dbReference>
<dbReference type="GO" id="GO:0005737">
    <property type="term" value="C:cytoplasm"/>
    <property type="evidence" value="ECO:0007669"/>
    <property type="project" value="TreeGrafter"/>
</dbReference>
<dbReference type="STRING" id="554155.C5FF03"/>
<gene>
    <name evidence="10" type="ORF">MCYG_01185</name>
</gene>
<evidence type="ECO:0000313" key="11">
    <source>
        <dbReference type="Proteomes" id="UP000002035"/>
    </source>
</evidence>
<keyword evidence="11" id="KW-1185">Reference proteome</keyword>
<dbReference type="RefSeq" id="XP_002851081.1">
    <property type="nucleotide sequence ID" value="XM_002851035.1"/>
</dbReference>
<name>C5FF03_ARTOC</name>
<dbReference type="InterPro" id="IPR014001">
    <property type="entry name" value="Helicase_ATP-bd"/>
</dbReference>
<dbReference type="GO" id="GO:0005524">
    <property type="term" value="F:ATP binding"/>
    <property type="evidence" value="ECO:0007669"/>
    <property type="project" value="UniProtKB-KW"/>
</dbReference>
<dbReference type="GO" id="GO:0005694">
    <property type="term" value="C:chromosome"/>
    <property type="evidence" value="ECO:0007669"/>
    <property type="project" value="TreeGrafter"/>
</dbReference>
<evidence type="ECO:0000256" key="3">
    <source>
        <dbReference type="ARBA" id="ARBA00022801"/>
    </source>
</evidence>
<comment type="catalytic activity">
    <reaction evidence="6">
        <text>Couples ATP hydrolysis with the unwinding of duplex DNA by translocating in the 3'-5' direction.</text>
        <dbReference type="EC" id="5.6.2.4"/>
    </reaction>
</comment>
<dbReference type="HOGENOM" id="CLU_001103_9_3_1"/>
<dbReference type="OMA" id="CRWQFLL"/>
<dbReference type="PROSITE" id="PS51192">
    <property type="entry name" value="HELICASE_ATP_BIND_1"/>
    <property type="match status" value="1"/>
</dbReference>
<evidence type="ECO:0000313" key="10">
    <source>
        <dbReference type="EMBL" id="EEQ28297.1"/>
    </source>
</evidence>
<keyword evidence="2" id="KW-0547">Nucleotide-binding</keyword>
<feature type="domain" description="Helicase C-terminal" evidence="9">
    <location>
        <begin position="257"/>
        <end position="433"/>
    </location>
</feature>
<dbReference type="GO" id="GO:0005634">
    <property type="term" value="C:nucleus"/>
    <property type="evidence" value="ECO:0007669"/>
    <property type="project" value="TreeGrafter"/>
</dbReference>
<dbReference type="SUPFAM" id="SSF52540">
    <property type="entry name" value="P-loop containing nucleoside triphosphate hydrolases"/>
    <property type="match status" value="1"/>
</dbReference>
<dbReference type="PANTHER" id="PTHR13710">
    <property type="entry name" value="DNA HELICASE RECQ FAMILY MEMBER"/>
    <property type="match status" value="1"/>
</dbReference>
<dbReference type="CDD" id="cd17920">
    <property type="entry name" value="DEXHc_RecQ"/>
    <property type="match status" value="1"/>
</dbReference>